<dbReference type="InterPro" id="IPR032675">
    <property type="entry name" value="LRR_dom_sf"/>
</dbReference>
<dbReference type="Gene3D" id="3.80.10.10">
    <property type="entry name" value="Ribonuclease Inhibitor"/>
    <property type="match status" value="3"/>
</dbReference>
<keyword evidence="2" id="KW-1185">Reference proteome</keyword>
<reference evidence="1 2" key="1">
    <citation type="journal article" date="2011" name="Science">
        <title>The Selaginella genome identifies genetic changes associated with the evolution of vascular plants.</title>
        <authorList>
            <person name="Banks J.A."/>
            <person name="Nishiyama T."/>
            <person name="Hasebe M."/>
            <person name="Bowman J.L."/>
            <person name="Gribskov M."/>
            <person name="dePamphilis C."/>
            <person name="Albert V.A."/>
            <person name="Aono N."/>
            <person name="Aoyama T."/>
            <person name="Ambrose B.A."/>
            <person name="Ashton N.W."/>
            <person name="Axtell M.J."/>
            <person name="Barker E."/>
            <person name="Barker M.S."/>
            <person name="Bennetzen J.L."/>
            <person name="Bonawitz N.D."/>
            <person name="Chapple C."/>
            <person name="Cheng C."/>
            <person name="Correa L.G."/>
            <person name="Dacre M."/>
            <person name="DeBarry J."/>
            <person name="Dreyer I."/>
            <person name="Elias M."/>
            <person name="Engstrom E.M."/>
            <person name="Estelle M."/>
            <person name="Feng L."/>
            <person name="Finet C."/>
            <person name="Floyd S.K."/>
            <person name="Frommer W.B."/>
            <person name="Fujita T."/>
            <person name="Gramzow L."/>
            <person name="Gutensohn M."/>
            <person name="Harholt J."/>
            <person name="Hattori M."/>
            <person name="Heyl A."/>
            <person name="Hirai T."/>
            <person name="Hiwatashi Y."/>
            <person name="Ishikawa M."/>
            <person name="Iwata M."/>
            <person name="Karol K.G."/>
            <person name="Koehler B."/>
            <person name="Kolukisaoglu U."/>
            <person name="Kubo M."/>
            <person name="Kurata T."/>
            <person name="Lalonde S."/>
            <person name="Li K."/>
            <person name="Li Y."/>
            <person name="Litt A."/>
            <person name="Lyons E."/>
            <person name="Manning G."/>
            <person name="Maruyama T."/>
            <person name="Michael T.P."/>
            <person name="Mikami K."/>
            <person name="Miyazaki S."/>
            <person name="Morinaga S."/>
            <person name="Murata T."/>
            <person name="Mueller-Roeber B."/>
            <person name="Nelson D.R."/>
            <person name="Obara M."/>
            <person name="Oguri Y."/>
            <person name="Olmstead R.G."/>
            <person name="Onodera N."/>
            <person name="Petersen B.L."/>
            <person name="Pils B."/>
            <person name="Prigge M."/>
            <person name="Rensing S.A."/>
            <person name="Riano-Pachon D.M."/>
            <person name="Roberts A.W."/>
            <person name="Sato Y."/>
            <person name="Scheller H.V."/>
            <person name="Schulz B."/>
            <person name="Schulz C."/>
            <person name="Shakirov E.V."/>
            <person name="Shibagaki N."/>
            <person name="Shinohara N."/>
            <person name="Shippen D.E."/>
            <person name="Soerensen I."/>
            <person name="Sotooka R."/>
            <person name="Sugimoto N."/>
            <person name="Sugita M."/>
            <person name="Sumikawa N."/>
            <person name="Tanurdzic M."/>
            <person name="Theissen G."/>
            <person name="Ulvskov P."/>
            <person name="Wakazuki S."/>
            <person name="Weng J.K."/>
            <person name="Willats W.W."/>
            <person name="Wipf D."/>
            <person name="Wolf P.G."/>
            <person name="Yang L."/>
            <person name="Zimmer A.D."/>
            <person name="Zhu Q."/>
            <person name="Mitros T."/>
            <person name="Hellsten U."/>
            <person name="Loque D."/>
            <person name="Otillar R."/>
            <person name="Salamov A."/>
            <person name="Schmutz J."/>
            <person name="Shapiro H."/>
            <person name="Lindquist E."/>
            <person name="Lucas S."/>
            <person name="Rokhsar D."/>
            <person name="Grigoriev I.V."/>
        </authorList>
    </citation>
    <scope>NUCLEOTIDE SEQUENCE [LARGE SCALE GENOMIC DNA]</scope>
</reference>
<sequence>MEDEVILELRDSDCDEGGAAIHVAAMERGDWIPLLLARKCKVFLRASRVMEAHSDHVVVTWNLEVLANILQGILFERLDVAPCSVADLLEGATFFGCDSIISECQVWIASDMLSCSRDNQDVLQYVPRLWKVATETEVTWSSGSDFRKMRALVRMHWVPVDFLAAQSDNSLLNSHNRDLPLEPPEIKSAGLRLSQYTKILDLTGCQQVTDVILFDSVLCSPINVEGEYILHSFLNSSSRYSNSSASGPFLNHLVSLYPLQEERTQFELMQLPSVSEEVNKPDRSGIPLLNSLRVLLLGKCWRVRPEELFLWIKTTCSSLQQLNLSQCPQFSAFFLSHLASACPFIEVADFSRDLSVIHLATVKKPCTGKLLTTSYKKGSWDTHRYLVELHLTGHTELKDSELSLISKKCPSISAISLSGCSNLSDSGIAKFLQSHPKLRLLRAAITAFGFQSVCALLAASDQECNLEVLDLAYCTGLSAGALVRLLTRISSFLSLSLCYTNLIDDGLFLSCGTSLETLNIRGTQVTGAAISYTIRKNFKLTSLNFRDCRGAFSYEGLKEEKLDLRRLKAGWGVAHILANAKLPFLQTLHLGLGAQITSTFLRELPSRCPQLQHLSLSLQDLLDDELNHAIAKLPFLTTLKLRHTLQPLSGKFLESLTSNLVSLKLEDVCPSLTNAQLASVATSCKGLRQLSLTACRWLDSGALSIICKAWPALSELKLEDCGEATREGAAVLLCLYGLQSLTLRHNGAGLPRNFIMDASYQFPLLRCLSLDSCDTSGHFNTPQDGNWRSISTIKIAY</sequence>
<dbReference type="EMBL" id="GL377684">
    <property type="protein sequence ID" value="EFJ07513.1"/>
    <property type="molecule type" value="Genomic_DNA"/>
</dbReference>
<dbReference type="AlphaFoldDB" id="D8T775"/>
<dbReference type="KEGG" id="smo:SELMODRAFT_448426"/>
<evidence type="ECO:0000313" key="1">
    <source>
        <dbReference type="EMBL" id="EFJ07513.1"/>
    </source>
</evidence>
<protein>
    <recommendedName>
        <fullName evidence="3">BACK domain-containing protein</fullName>
    </recommendedName>
</protein>
<dbReference type="Proteomes" id="UP000001514">
    <property type="component" value="Unassembled WGS sequence"/>
</dbReference>
<feature type="non-terminal residue" evidence="1">
    <location>
        <position position="797"/>
    </location>
</feature>
<dbReference type="eggNOG" id="KOG4341">
    <property type="taxonomic scope" value="Eukaryota"/>
</dbReference>
<dbReference type="eggNOG" id="KOG1947">
    <property type="taxonomic scope" value="Eukaryota"/>
</dbReference>
<accession>D8T775</accession>
<gene>
    <name evidence="1" type="ORF">SELMODRAFT_448426</name>
</gene>
<organism evidence="2">
    <name type="scientific">Selaginella moellendorffii</name>
    <name type="common">Spikemoss</name>
    <dbReference type="NCBI Taxonomy" id="88036"/>
    <lineage>
        <taxon>Eukaryota</taxon>
        <taxon>Viridiplantae</taxon>
        <taxon>Streptophyta</taxon>
        <taxon>Embryophyta</taxon>
        <taxon>Tracheophyta</taxon>
        <taxon>Lycopodiopsida</taxon>
        <taxon>Selaginellales</taxon>
        <taxon>Selaginellaceae</taxon>
        <taxon>Selaginella</taxon>
    </lineage>
</organism>
<dbReference type="InParanoid" id="D8T775"/>
<dbReference type="FunCoup" id="D8T775">
    <property type="interactions" value="792"/>
</dbReference>
<evidence type="ECO:0000313" key="2">
    <source>
        <dbReference type="Proteomes" id="UP000001514"/>
    </source>
</evidence>
<dbReference type="GO" id="GO:0005737">
    <property type="term" value="C:cytoplasm"/>
    <property type="evidence" value="ECO:0000318"/>
    <property type="project" value="GO_Central"/>
</dbReference>
<dbReference type="InterPro" id="IPR006553">
    <property type="entry name" value="Leu-rich_rpt_Cys-con_subtyp"/>
</dbReference>
<dbReference type="SUPFAM" id="SSF52047">
    <property type="entry name" value="RNI-like"/>
    <property type="match status" value="3"/>
</dbReference>
<dbReference type="HOGENOM" id="CLU_352903_0_0_1"/>
<proteinExistence type="predicted"/>
<dbReference type="OMA" id="SPIWESH"/>
<dbReference type="Gramene" id="EFJ07513">
    <property type="protein sequence ID" value="EFJ07513"/>
    <property type="gene ID" value="SELMODRAFT_448426"/>
</dbReference>
<dbReference type="SMART" id="SM00367">
    <property type="entry name" value="LRR_CC"/>
    <property type="match status" value="5"/>
</dbReference>
<evidence type="ECO:0008006" key="3">
    <source>
        <dbReference type="Google" id="ProtNLM"/>
    </source>
</evidence>
<dbReference type="PANTHER" id="PTHR13318">
    <property type="entry name" value="PARTNER OF PAIRED, ISOFORM B-RELATED"/>
    <property type="match status" value="1"/>
</dbReference>
<name>D8T775_SELML</name>